<dbReference type="Proteomes" id="UP000076837">
    <property type="component" value="Unassembled WGS sequence"/>
</dbReference>
<dbReference type="OrthoDB" id="1919336at2759"/>
<dbReference type="AlphaFoldDB" id="A0A163F3L4"/>
<name>A0A163F3L4_DIDRA</name>
<accession>A0A163F3L4</accession>
<sequence>MPEVATVSINHRASPRAFFPNAAIQQSIIVNGVSLSNAHNMDNHLRHNLQVLSLGQYIDVMQEYGFVDWDTLSKAQEKDFDRLGLKLGHRRRLQRELASMRGLPIWAPLDRQYGDYEPPSQLHRQRPSTACNDADKINFQSNPV</sequence>
<dbReference type="InterPro" id="IPR001660">
    <property type="entry name" value="SAM"/>
</dbReference>
<dbReference type="InterPro" id="IPR013761">
    <property type="entry name" value="SAM/pointed_sf"/>
</dbReference>
<dbReference type="Pfam" id="PF00536">
    <property type="entry name" value="SAM_1"/>
    <property type="match status" value="1"/>
</dbReference>
<dbReference type="Gene3D" id="1.10.150.50">
    <property type="entry name" value="Transcription Factor, Ets-1"/>
    <property type="match status" value="1"/>
</dbReference>
<dbReference type="STRING" id="5454.A0A163F3L4"/>
<keyword evidence="2" id="KW-1185">Reference proteome</keyword>
<proteinExistence type="predicted"/>
<organism evidence="1 2">
    <name type="scientific">Didymella rabiei</name>
    <name type="common">Chickpea ascochyta blight fungus</name>
    <name type="synonym">Mycosphaerella rabiei</name>
    <dbReference type="NCBI Taxonomy" id="5454"/>
    <lineage>
        <taxon>Eukaryota</taxon>
        <taxon>Fungi</taxon>
        <taxon>Dikarya</taxon>
        <taxon>Ascomycota</taxon>
        <taxon>Pezizomycotina</taxon>
        <taxon>Dothideomycetes</taxon>
        <taxon>Pleosporomycetidae</taxon>
        <taxon>Pleosporales</taxon>
        <taxon>Pleosporineae</taxon>
        <taxon>Didymellaceae</taxon>
        <taxon>Ascochyta</taxon>
    </lineage>
</organism>
<evidence type="ECO:0000313" key="2">
    <source>
        <dbReference type="Proteomes" id="UP000076837"/>
    </source>
</evidence>
<dbReference type="SUPFAM" id="SSF47769">
    <property type="entry name" value="SAM/Pointed domain"/>
    <property type="match status" value="1"/>
</dbReference>
<dbReference type="EMBL" id="JYNV01000175">
    <property type="protein sequence ID" value="KZM24123.1"/>
    <property type="molecule type" value="Genomic_DNA"/>
</dbReference>
<reference evidence="1 2" key="1">
    <citation type="journal article" date="2016" name="Sci. Rep.">
        <title>Draft genome sequencing and secretome analysis of fungal phytopathogen Ascochyta rabiei provides insight into the necrotrophic effector repertoire.</title>
        <authorList>
            <person name="Verma S."/>
            <person name="Gazara R.K."/>
            <person name="Nizam S."/>
            <person name="Parween S."/>
            <person name="Chattopadhyay D."/>
            <person name="Verma P.K."/>
        </authorList>
    </citation>
    <scope>NUCLEOTIDE SEQUENCE [LARGE SCALE GENOMIC DNA]</scope>
    <source>
        <strain evidence="1 2">ArDII</strain>
    </source>
</reference>
<evidence type="ECO:0000313" key="1">
    <source>
        <dbReference type="EMBL" id="KZM24123.1"/>
    </source>
</evidence>
<comment type="caution">
    <text evidence="1">The sequence shown here is derived from an EMBL/GenBank/DDBJ whole genome shotgun (WGS) entry which is preliminary data.</text>
</comment>
<protein>
    <submittedName>
        <fullName evidence="1">Uncharacterized protein</fullName>
    </submittedName>
</protein>
<gene>
    <name evidence="1" type="ORF">ST47_g4740</name>
</gene>